<accession>A0ABR7GFI9</accession>
<dbReference type="Proteomes" id="UP000643810">
    <property type="component" value="Unassembled WGS sequence"/>
</dbReference>
<evidence type="ECO:0000256" key="2">
    <source>
        <dbReference type="SAM" id="Phobius"/>
    </source>
</evidence>
<proteinExistence type="predicted"/>
<comment type="caution">
    <text evidence="3">The sequence shown here is derived from an EMBL/GenBank/DDBJ whole genome shotgun (WGS) entry which is preliminary data.</text>
</comment>
<organism evidence="3 4">
    <name type="scientific">Roseburia lenta</name>
    <dbReference type="NCBI Taxonomy" id="2763061"/>
    <lineage>
        <taxon>Bacteria</taxon>
        <taxon>Bacillati</taxon>
        <taxon>Bacillota</taxon>
        <taxon>Clostridia</taxon>
        <taxon>Lachnospirales</taxon>
        <taxon>Lachnospiraceae</taxon>
        <taxon>Roseburia</taxon>
    </lineage>
</organism>
<feature type="region of interest" description="Disordered" evidence="1">
    <location>
        <begin position="176"/>
        <end position="200"/>
    </location>
</feature>
<reference evidence="3 4" key="1">
    <citation type="submission" date="2020-08" db="EMBL/GenBank/DDBJ databases">
        <title>Genome public.</title>
        <authorList>
            <person name="Liu C."/>
            <person name="Sun Q."/>
        </authorList>
    </citation>
    <scope>NUCLEOTIDE SEQUENCE [LARGE SCALE GENOMIC DNA]</scope>
    <source>
        <strain evidence="3 4">NSJ-9</strain>
    </source>
</reference>
<protein>
    <submittedName>
        <fullName evidence="3">Uncharacterized protein</fullName>
    </submittedName>
</protein>
<dbReference type="EMBL" id="JACOPG010000002">
    <property type="protein sequence ID" value="MBC5686209.1"/>
    <property type="molecule type" value="Genomic_DNA"/>
</dbReference>
<evidence type="ECO:0000313" key="4">
    <source>
        <dbReference type="Proteomes" id="UP000643810"/>
    </source>
</evidence>
<keyword evidence="2" id="KW-0472">Membrane</keyword>
<gene>
    <name evidence="3" type="ORF">H8R94_06255</name>
</gene>
<dbReference type="Pfam" id="PF18960">
    <property type="entry name" value="DUF5702"/>
    <property type="match status" value="1"/>
</dbReference>
<keyword evidence="2" id="KW-0812">Transmembrane</keyword>
<evidence type="ECO:0000313" key="3">
    <source>
        <dbReference type="EMBL" id="MBC5686209.1"/>
    </source>
</evidence>
<evidence type="ECO:0000256" key="1">
    <source>
        <dbReference type="SAM" id="MobiDB-lite"/>
    </source>
</evidence>
<keyword evidence="2" id="KW-1133">Transmembrane helix</keyword>
<feature type="transmembrane region" description="Helical" evidence="2">
    <location>
        <begin position="6"/>
        <end position="25"/>
    </location>
</feature>
<sequence>MRQGSLTIFFSMILLSLFSLFFSMVETLRIYEMRLESRSVTKIAMANAFSEYQPYLWKTYGILALDVGYGTEDFDLAHIEKRLSDFAWENCLGSEKEHGLELFSIEPEQAEVTAYGLLTDDEGAALICQGAEVARQQILQGIWETWDSKYGQVADDREVPDVGQIVAQAKKGIEVAKEQKTEEGSAGNEQVAEDQMSSTPVEKVRENPLELFSQIKEQGLLSLVLKEQAVSEKTLATAIGLEERLLCQGSGEKRREVSGYDRICFDWYVLQEFSHFDREVSADRALSYEVEYLIAGKASDRENLEAVVLRLLAMREVQNAEVILTDPTMMGQAYEIALALAGASVNPALVQVVQVAVVAVWALVESILDLRALLDGKKIPMHKTRAQWKSQLGVLQTALDGGEDTSVQKGIGYQEYLFALLALLPQKKLAYGCMDLMEASMQQQEDYAYVKMDHMVYTMDISCSFTGQGLFDAFLPMQPLWVDLYRSECQETLYY</sequence>
<keyword evidence="4" id="KW-1185">Reference proteome</keyword>
<name>A0ABR7GFI9_9FIRM</name>
<dbReference type="InterPro" id="IPR043756">
    <property type="entry name" value="DUF5702"/>
</dbReference>
<dbReference type="RefSeq" id="WP_186854167.1">
    <property type="nucleotide sequence ID" value="NZ_JACOPG010000002.1"/>
</dbReference>